<evidence type="ECO:0000256" key="5">
    <source>
        <dbReference type="ARBA" id="ARBA00022556"/>
    </source>
</evidence>
<evidence type="ECO:0000256" key="2">
    <source>
        <dbReference type="ARBA" id="ARBA00022475"/>
    </source>
</evidence>
<keyword evidence="9" id="KW-0443">Lipid metabolism</keyword>
<keyword evidence="10 11" id="KW-0472">Membrane</keyword>
<dbReference type="InterPro" id="IPR000620">
    <property type="entry name" value="EamA_dom"/>
</dbReference>
<keyword evidence="3" id="KW-0444">Lipid biosynthesis</keyword>
<gene>
    <name evidence="13" type="ORF">ENW50_12085</name>
</gene>
<evidence type="ECO:0000256" key="3">
    <source>
        <dbReference type="ARBA" id="ARBA00022516"/>
    </source>
</evidence>
<dbReference type="AlphaFoldDB" id="A0A7V4XUM3"/>
<feature type="domain" description="EamA" evidence="12">
    <location>
        <begin position="54"/>
        <end position="120"/>
    </location>
</feature>
<feature type="transmembrane region" description="Helical" evidence="11">
    <location>
        <begin position="77"/>
        <end position="97"/>
    </location>
</feature>
<keyword evidence="5" id="KW-0441">Lipid A biosynthesis</keyword>
<proteinExistence type="predicted"/>
<evidence type="ECO:0000256" key="7">
    <source>
        <dbReference type="ARBA" id="ARBA00022985"/>
    </source>
</evidence>
<protein>
    <recommendedName>
        <fullName evidence="12">EamA domain-containing protein</fullName>
    </recommendedName>
</protein>
<evidence type="ECO:0000256" key="11">
    <source>
        <dbReference type="SAM" id="Phobius"/>
    </source>
</evidence>
<dbReference type="Pfam" id="PF00892">
    <property type="entry name" value="EamA"/>
    <property type="match status" value="1"/>
</dbReference>
<feature type="transmembrane region" description="Helical" evidence="11">
    <location>
        <begin position="103"/>
        <end position="121"/>
    </location>
</feature>
<evidence type="ECO:0000256" key="6">
    <source>
        <dbReference type="ARBA" id="ARBA00022692"/>
    </source>
</evidence>
<name>A0A7V4XUM3_9BACT</name>
<comment type="caution">
    <text evidence="13">The sequence shown here is derived from an EMBL/GenBank/DDBJ whole genome shotgun (WGS) entry which is preliminary data.</text>
</comment>
<dbReference type="GO" id="GO:0005886">
    <property type="term" value="C:plasma membrane"/>
    <property type="evidence" value="ECO:0007669"/>
    <property type="project" value="UniProtKB-SubCell"/>
</dbReference>
<keyword evidence="8 11" id="KW-1133">Transmembrane helix</keyword>
<evidence type="ECO:0000256" key="10">
    <source>
        <dbReference type="ARBA" id="ARBA00023136"/>
    </source>
</evidence>
<evidence type="ECO:0000256" key="8">
    <source>
        <dbReference type="ARBA" id="ARBA00022989"/>
    </source>
</evidence>
<keyword evidence="4" id="KW-0997">Cell inner membrane</keyword>
<keyword evidence="2" id="KW-1003">Cell membrane</keyword>
<accession>A0A7V4XUM3</accession>
<dbReference type="PANTHER" id="PTHR30561:SF9">
    <property type="entry name" value="4-AMINO-4-DEOXY-L-ARABINOSE-PHOSPHOUNDECAPRENOL FLIPPASE SUBUNIT ARNF-RELATED"/>
    <property type="match status" value="1"/>
</dbReference>
<dbReference type="SUPFAM" id="SSF103481">
    <property type="entry name" value="Multidrug resistance efflux transporter EmrE"/>
    <property type="match status" value="1"/>
</dbReference>
<evidence type="ECO:0000256" key="9">
    <source>
        <dbReference type="ARBA" id="ARBA00023098"/>
    </source>
</evidence>
<dbReference type="Gene3D" id="1.10.3730.20">
    <property type="match status" value="1"/>
</dbReference>
<evidence type="ECO:0000256" key="4">
    <source>
        <dbReference type="ARBA" id="ARBA00022519"/>
    </source>
</evidence>
<keyword evidence="6 11" id="KW-0812">Transmembrane</keyword>
<dbReference type="GO" id="GO:0009245">
    <property type="term" value="P:lipid A biosynthetic process"/>
    <property type="evidence" value="ECO:0007669"/>
    <property type="project" value="UniProtKB-KW"/>
</dbReference>
<dbReference type="InterPro" id="IPR037185">
    <property type="entry name" value="EmrE-like"/>
</dbReference>
<dbReference type="InterPro" id="IPR000390">
    <property type="entry name" value="Small_drug/metabolite_transptr"/>
</dbReference>
<comment type="subcellular location">
    <subcellularLocation>
        <location evidence="1">Cell membrane</location>
        <topology evidence="1">Multi-pass membrane protein</topology>
    </subcellularLocation>
</comment>
<keyword evidence="7" id="KW-0448">Lipopolysaccharide biosynthesis</keyword>
<organism evidence="13">
    <name type="scientific">Acidobacterium capsulatum</name>
    <dbReference type="NCBI Taxonomy" id="33075"/>
    <lineage>
        <taxon>Bacteria</taxon>
        <taxon>Pseudomonadati</taxon>
        <taxon>Acidobacteriota</taxon>
        <taxon>Terriglobia</taxon>
        <taxon>Terriglobales</taxon>
        <taxon>Acidobacteriaceae</taxon>
        <taxon>Acidobacterium</taxon>
    </lineage>
</organism>
<dbReference type="GO" id="GO:0022857">
    <property type="term" value="F:transmembrane transporter activity"/>
    <property type="evidence" value="ECO:0007669"/>
    <property type="project" value="InterPro"/>
</dbReference>
<dbReference type="PANTHER" id="PTHR30561">
    <property type="entry name" value="SMR FAMILY PROTON-DEPENDENT DRUG EFFLUX TRANSPORTER SUGE"/>
    <property type="match status" value="1"/>
</dbReference>
<feature type="transmembrane region" description="Helical" evidence="11">
    <location>
        <begin position="51"/>
        <end position="70"/>
    </location>
</feature>
<reference evidence="13" key="1">
    <citation type="journal article" date="2020" name="mSystems">
        <title>Genome- and Community-Level Interaction Insights into Carbon Utilization and Element Cycling Functions of Hydrothermarchaeota in Hydrothermal Sediment.</title>
        <authorList>
            <person name="Zhou Z."/>
            <person name="Liu Y."/>
            <person name="Xu W."/>
            <person name="Pan J."/>
            <person name="Luo Z.H."/>
            <person name="Li M."/>
        </authorList>
    </citation>
    <scope>NUCLEOTIDE SEQUENCE [LARGE SCALE GENOMIC DNA]</scope>
    <source>
        <strain evidence="13">SpSt-855</strain>
    </source>
</reference>
<dbReference type="GO" id="GO:0009103">
    <property type="term" value="P:lipopolysaccharide biosynthetic process"/>
    <property type="evidence" value="ECO:0007669"/>
    <property type="project" value="UniProtKB-KW"/>
</dbReference>
<evidence type="ECO:0000259" key="12">
    <source>
        <dbReference type="Pfam" id="PF00892"/>
    </source>
</evidence>
<evidence type="ECO:0000256" key="1">
    <source>
        <dbReference type="ARBA" id="ARBA00004651"/>
    </source>
</evidence>
<evidence type="ECO:0000313" key="13">
    <source>
        <dbReference type="EMBL" id="HGY95405.1"/>
    </source>
</evidence>
<dbReference type="EMBL" id="DTKL01000074">
    <property type="protein sequence ID" value="HGY95405.1"/>
    <property type="molecule type" value="Genomic_DNA"/>
</dbReference>
<sequence length="124" mass="13321">MKDFILFTLIVVAGTGGELCVSRAMKSVGEAKGFHPVELARLILRALREPWMWLGVAMMASGFFALLGALAALPVSFVVPMTALSYVVGVFGGVTFLKEKVTRQRWIGVALVALGVSLVLLGRR</sequence>